<evidence type="ECO:0000256" key="1">
    <source>
        <dbReference type="SAM" id="SignalP"/>
    </source>
</evidence>
<keyword evidence="1" id="KW-0732">Signal</keyword>
<keyword evidence="3" id="KW-1185">Reference proteome</keyword>
<organism evidence="2 3">
    <name type="scientific">Salinomyces thailandicus</name>
    <dbReference type="NCBI Taxonomy" id="706561"/>
    <lineage>
        <taxon>Eukaryota</taxon>
        <taxon>Fungi</taxon>
        <taxon>Dikarya</taxon>
        <taxon>Ascomycota</taxon>
        <taxon>Pezizomycotina</taxon>
        <taxon>Dothideomycetes</taxon>
        <taxon>Dothideomycetidae</taxon>
        <taxon>Mycosphaerellales</taxon>
        <taxon>Teratosphaeriaceae</taxon>
        <taxon>Salinomyces</taxon>
    </lineage>
</organism>
<feature type="signal peptide" evidence="1">
    <location>
        <begin position="1"/>
        <end position="20"/>
    </location>
</feature>
<accession>A0A4U0TXJ3</accession>
<sequence length="131" mass="13993">MKLSITALLLTALAATEVSATHQEKCQKKNGHVVQAIQQFCGKTNLVVPSNYAVLGAHVGTGGPQDTRVYITGTCSPAQWVPQKYCLSQFYALCAGSPHGSKGDSQGSYGRHGCQNWNIDVGGGRNVQDWK</sequence>
<proteinExistence type="predicted"/>
<dbReference type="AlphaFoldDB" id="A0A4U0TXJ3"/>
<evidence type="ECO:0000313" key="3">
    <source>
        <dbReference type="Proteomes" id="UP000308549"/>
    </source>
</evidence>
<name>A0A4U0TXJ3_9PEZI</name>
<gene>
    <name evidence="2" type="ORF">B0A50_04517</name>
</gene>
<protein>
    <submittedName>
        <fullName evidence="2">Uncharacterized protein</fullName>
    </submittedName>
</protein>
<dbReference type="OrthoDB" id="3828405at2759"/>
<dbReference type="Proteomes" id="UP000308549">
    <property type="component" value="Unassembled WGS sequence"/>
</dbReference>
<evidence type="ECO:0000313" key="2">
    <source>
        <dbReference type="EMBL" id="TKA27180.1"/>
    </source>
</evidence>
<reference evidence="2 3" key="1">
    <citation type="submission" date="2017-03" db="EMBL/GenBank/DDBJ databases">
        <title>Genomes of endolithic fungi from Antarctica.</title>
        <authorList>
            <person name="Coleine C."/>
            <person name="Masonjones S."/>
            <person name="Stajich J.E."/>
        </authorList>
    </citation>
    <scope>NUCLEOTIDE SEQUENCE [LARGE SCALE GENOMIC DNA]</scope>
    <source>
        <strain evidence="2 3">CCFEE 6315</strain>
    </source>
</reference>
<feature type="chain" id="PRO_5020610157" evidence="1">
    <location>
        <begin position="21"/>
        <end position="131"/>
    </location>
</feature>
<dbReference type="EMBL" id="NAJL01000024">
    <property type="protein sequence ID" value="TKA27180.1"/>
    <property type="molecule type" value="Genomic_DNA"/>
</dbReference>
<comment type="caution">
    <text evidence="2">The sequence shown here is derived from an EMBL/GenBank/DDBJ whole genome shotgun (WGS) entry which is preliminary data.</text>
</comment>